<evidence type="ECO:0000313" key="3">
    <source>
        <dbReference type="Proteomes" id="UP001139199"/>
    </source>
</evidence>
<keyword evidence="3" id="KW-1185">Reference proteome</keyword>
<name>A0A9X1I479_9FLAO</name>
<gene>
    <name evidence="2" type="ORF">LG649_12615</name>
</gene>
<reference evidence="2" key="1">
    <citation type="submission" date="2021-10" db="EMBL/GenBank/DDBJ databases">
        <title>Tamlana sargassums sp. nov., and Tamlana laminarinivorans sp. nov., two new bacteria isolated from the brown alga.</title>
        <authorList>
            <person name="Li J."/>
        </authorList>
    </citation>
    <scope>NUCLEOTIDE SEQUENCE</scope>
    <source>
        <strain evidence="2">PT2-4</strain>
    </source>
</reference>
<accession>A0A9X1I479</accession>
<dbReference type="InterPro" id="IPR051135">
    <property type="entry name" value="Gal/GlcNAc/GalNAc_ST"/>
</dbReference>
<evidence type="ECO:0000313" key="2">
    <source>
        <dbReference type="EMBL" id="MCB4799689.1"/>
    </source>
</evidence>
<dbReference type="InterPro" id="IPR027417">
    <property type="entry name" value="P-loop_NTPase"/>
</dbReference>
<dbReference type="PANTHER" id="PTHR10704:SF44">
    <property type="entry name" value="LD35051P-RELATED"/>
    <property type="match status" value="1"/>
</dbReference>
<protein>
    <submittedName>
        <fullName evidence="2">Sulfotransferase</fullName>
    </submittedName>
</protein>
<dbReference type="EMBL" id="JAJAPW010000005">
    <property type="protein sequence ID" value="MCB4799689.1"/>
    <property type="molecule type" value="Genomic_DNA"/>
</dbReference>
<dbReference type="GO" id="GO:0006790">
    <property type="term" value="P:sulfur compound metabolic process"/>
    <property type="evidence" value="ECO:0007669"/>
    <property type="project" value="TreeGrafter"/>
</dbReference>
<dbReference type="RefSeq" id="WP_226544176.1">
    <property type="nucleotide sequence ID" value="NZ_JAJAPW010000005.1"/>
</dbReference>
<dbReference type="PANTHER" id="PTHR10704">
    <property type="entry name" value="CARBOHYDRATE SULFOTRANSFERASE"/>
    <property type="match status" value="1"/>
</dbReference>
<evidence type="ECO:0000259" key="1">
    <source>
        <dbReference type="Pfam" id="PF00685"/>
    </source>
</evidence>
<dbReference type="InterPro" id="IPR000863">
    <property type="entry name" value="Sulfotransferase_dom"/>
</dbReference>
<dbReference type="GO" id="GO:0001517">
    <property type="term" value="F:N-acetylglucosamine 6-O-sulfotransferase activity"/>
    <property type="evidence" value="ECO:0007669"/>
    <property type="project" value="TreeGrafter"/>
</dbReference>
<dbReference type="Pfam" id="PF00685">
    <property type="entry name" value="Sulfotransfer_1"/>
    <property type="match status" value="1"/>
</dbReference>
<comment type="caution">
    <text evidence="2">The sequence shown here is derived from an EMBL/GenBank/DDBJ whole genome shotgun (WGS) entry which is preliminary data.</text>
</comment>
<organism evidence="2 3">
    <name type="scientific">Neotamlana laminarinivorans</name>
    <dbReference type="NCBI Taxonomy" id="2883124"/>
    <lineage>
        <taxon>Bacteria</taxon>
        <taxon>Pseudomonadati</taxon>
        <taxon>Bacteroidota</taxon>
        <taxon>Flavobacteriia</taxon>
        <taxon>Flavobacteriales</taxon>
        <taxon>Flavobacteriaceae</taxon>
        <taxon>Neotamlana</taxon>
    </lineage>
</organism>
<proteinExistence type="predicted"/>
<feature type="domain" description="Sulfotransferase" evidence="1">
    <location>
        <begin position="4"/>
        <end position="256"/>
    </location>
</feature>
<sequence length="268" mass="31889">MIKIAVHSVPRSGSTWLGEIFNSHPDVVYKYQPLFSYAFKGRLSTSSTNQNIQDFFTDISKSSDDFINQVEARKDGKLPIFNKEASFKAIVYKEVRYHHILAHILKQDKELKVIGLVRNPLAVVYSWLNAPREFRKDLGWQVLEEWRYAKKKNLNKIEEFNGYEKWKEVSLMFLRLEKQFKNRFKLIQYENLLNQTEFEVKALFDFCNLSYSKSTQNFILSKNEVNNTDAYSVFKTKKEEKKWRQLPPEIISFIERDLENTELKKFIL</sequence>
<dbReference type="Gene3D" id="3.40.50.300">
    <property type="entry name" value="P-loop containing nucleotide triphosphate hydrolases"/>
    <property type="match status" value="1"/>
</dbReference>
<dbReference type="GO" id="GO:0006044">
    <property type="term" value="P:N-acetylglucosamine metabolic process"/>
    <property type="evidence" value="ECO:0007669"/>
    <property type="project" value="TreeGrafter"/>
</dbReference>
<dbReference type="Proteomes" id="UP001139199">
    <property type="component" value="Unassembled WGS sequence"/>
</dbReference>
<dbReference type="AlphaFoldDB" id="A0A9X1I479"/>
<dbReference type="SUPFAM" id="SSF52540">
    <property type="entry name" value="P-loop containing nucleoside triphosphate hydrolases"/>
    <property type="match status" value="1"/>
</dbReference>